<organism evidence="8 9">
    <name type="scientific">Solanum verrucosum</name>
    <dbReference type="NCBI Taxonomy" id="315347"/>
    <lineage>
        <taxon>Eukaryota</taxon>
        <taxon>Viridiplantae</taxon>
        <taxon>Streptophyta</taxon>
        <taxon>Embryophyta</taxon>
        <taxon>Tracheophyta</taxon>
        <taxon>Spermatophyta</taxon>
        <taxon>Magnoliopsida</taxon>
        <taxon>eudicotyledons</taxon>
        <taxon>Gunneridae</taxon>
        <taxon>Pentapetalae</taxon>
        <taxon>asterids</taxon>
        <taxon>lamiids</taxon>
        <taxon>Solanales</taxon>
        <taxon>Solanaceae</taxon>
        <taxon>Solanoideae</taxon>
        <taxon>Solaneae</taxon>
        <taxon>Solanum</taxon>
    </lineage>
</organism>
<dbReference type="Proteomes" id="UP001234989">
    <property type="component" value="Chromosome 9"/>
</dbReference>
<reference evidence="8" key="1">
    <citation type="submission" date="2023-08" db="EMBL/GenBank/DDBJ databases">
        <title>A de novo genome assembly of Solanum verrucosum Schlechtendal, a Mexican diploid species geographically isolated from the other diploid A-genome species in potato relatives.</title>
        <authorList>
            <person name="Hosaka K."/>
        </authorList>
    </citation>
    <scope>NUCLEOTIDE SEQUENCE</scope>
    <source>
        <tissue evidence="8">Young leaves</tissue>
    </source>
</reference>
<evidence type="ECO:0000259" key="7">
    <source>
        <dbReference type="PROSITE" id="PS50237"/>
    </source>
</evidence>
<dbReference type="PANTHER" id="PTHR11254:SF421">
    <property type="entry name" value="E3 UBIQUITIN-PROTEIN LIGASE UPL5-LIKE"/>
    <property type="match status" value="1"/>
</dbReference>
<proteinExistence type="predicted"/>
<comment type="pathway">
    <text evidence="2">Protein modification; protein ubiquitination.</text>
</comment>
<keyword evidence="9" id="KW-1185">Reference proteome</keyword>
<feature type="active site" description="Glycyl thioester intermediate" evidence="6">
    <location>
        <position position="87"/>
    </location>
</feature>
<keyword evidence="4" id="KW-0808">Transferase</keyword>
<dbReference type="InterPro" id="IPR035983">
    <property type="entry name" value="Hect_E3_ubiquitin_ligase"/>
</dbReference>
<feature type="non-terminal residue" evidence="8">
    <location>
        <position position="1"/>
    </location>
</feature>
<evidence type="ECO:0000256" key="6">
    <source>
        <dbReference type="PROSITE-ProRule" id="PRU00104"/>
    </source>
</evidence>
<dbReference type="GO" id="GO:0000209">
    <property type="term" value="P:protein polyubiquitination"/>
    <property type="evidence" value="ECO:0007669"/>
    <property type="project" value="TreeGrafter"/>
</dbReference>
<evidence type="ECO:0000256" key="2">
    <source>
        <dbReference type="ARBA" id="ARBA00004906"/>
    </source>
</evidence>
<evidence type="ECO:0000256" key="4">
    <source>
        <dbReference type="ARBA" id="ARBA00022679"/>
    </source>
</evidence>
<dbReference type="PANTHER" id="PTHR11254">
    <property type="entry name" value="HECT DOMAIN UBIQUITIN-PROTEIN LIGASE"/>
    <property type="match status" value="1"/>
</dbReference>
<evidence type="ECO:0000256" key="5">
    <source>
        <dbReference type="ARBA" id="ARBA00022786"/>
    </source>
</evidence>
<dbReference type="AlphaFoldDB" id="A0AAF0ZNZ0"/>
<evidence type="ECO:0000256" key="3">
    <source>
        <dbReference type="ARBA" id="ARBA00012485"/>
    </source>
</evidence>
<dbReference type="InterPro" id="IPR050409">
    <property type="entry name" value="E3_ubiq-protein_ligase"/>
</dbReference>
<evidence type="ECO:0000313" key="9">
    <source>
        <dbReference type="Proteomes" id="UP001234989"/>
    </source>
</evidence>
<gene>
    <name evidence="8" type="ORF">MTR67_039541</name>
</gene>
<keyword evidence="5 6" id="KW-0833">Ubl conjugation pathway</keyword>
<dbReference type="Pfam" id="PF00632">
    <property type="entry name" value="HECT"/>
    <property type="match status" value="1"/>
</dbReference>
<evidence type="ECO:0000256" key="1">
    <source>
        <dbReference type="ARBA" id="ARBA00000885"/>
    </source>
</evidence>
<comment type="catalytic activity">
    <reaction evidence="1">
        <text>S-ubiquitinyl-[E2 ubiquitin-conjugating enzyme]-L-cysteine + [acceptor protein]-L-lysine = [E2 ubiquitin-conjugating enzyme]-L-cysteine + N(6)-ubiquitinyl-[acceptor protein]-L-lysine.</text>
        <dbReference type="EC" id="2.3.2.26"/>
    </reaction>
</comment>
<dbReference type="SUPFAM" id="SSF56204">
    <property type="entry name" value="Hect, E3 ligase catalytic domain"/>
    <property type="match status" value="1"/>
</dbReference>
<dbReference type="PROSITE" id="PS50237">
    <property type="entry name" value="HECT"/>
    <property type="match status" value="1"/>
</dbReference>
<dbReference type="InterPro" id="IPR000569">
    <property type="entry name" value="HECT_dom"/>
</dbReference>
<dbReference type="GO" id="GO:0006511">
    <property type="term" value="P:ubiquitin-dependent protein catabolic process"/>
    <property type="evidence" value="ECO:0007669"/>
    <property type="project" value="TreeGrafter"/>
</dbReference>
<name>A0AAF0ZNZ0_SOLVR</name>
<feature type="domain" description="HECT" evidence="7">
    <location>
        <begin position="10"/>
        <end position="110"/>
    </location>
</feature>
<dbReference type="EC" id="2.3.2.26" evidence="3"/>
<dbReference type="EMBL" id="CP133620">
    <property type="protein sequence ID" value="WMV46156.1"/>
    <property type="molecule type" value="Genomic_DNA"/>
</dbReference>
<accession>A0AAF0ZNZ0</accession>
<evidence type="ECO:0000313" key="8">
    <source>
        <dbReference type="EMBL" id="WMV46156.1"/>
    </source>
</evidence>
<dbReference type="Gene3D" id="3.30.2410.10">
    <property type="entry name" value="Hect, E3 ligase catalytic domain"/>
    <property type="match status" value="1"/>
</dbReference>
<protein>
    <recommendedName>
        <fullName evidence="3">HECT-type E3 ubiquitin transferase</fullName>
        <ecNumber evidence="3">2.3.2.26</ecNumber>
    </recommendedName>
</protein>
<dbReference type="GO" id="GO:0005737">
    <property type="term" value="C:cytoplasm"/>
    <property type="evidence" value="ECO:0007669"/>
    <property type="project" value="TreeGrafter"/>
</dbReference>
<sequence length="110" mass="12868">IHESKTYVFVEDQKEHTNYNGYKKDDPQISGRYSIVGSMSVEQRNVLLFFWTSIKCLPVKGFGRLDSKLHIYRTLDSYDCLPSSHTCFYHLCFPPYLSMDVMQNCLNIIT</sequence>
<dbReference type="GO" id="GO:0061630">
    <property type="term" value="F:ubiquitin protein ligase activity"/>
    <property type="evidence" value="ECO:0007669"/>
    <property type="project" value="UniProtKB-EC"/>
</dbReference>